<dbReference type="InterPro" id="IPR007592">
    <property type="entry name" value="GEBP"/>
</dbReference>
<dbReference type="EMBL" id="JXTC01000010">
    <property type="protein sequence ID" value="POO00938.1"/>
    <property type="molecule type" value="Genomic_DNA"/>
</dbReference>
<dbReference type="InParanoid" id="A0A2P5FT08"/>
<reference evidence="5" key="1">
    <citation type="submission" date="2016-06" db="EMBL/GenBank/DDBJ databases">
        <title>Parallel loss of symbiosis genes in relatives of nitrogen-fixing non-legume Parasponia.</title>
        <authorList>
            <person name="Van Velzen R."/>
            <person name="Holmer R."/>
            <person name="Bu F."/>
            <person name="Rutten L."/>
            <person name="Van Zeijl A."/>
            <person name="Liu W."/>
            <person name="Santuari L."/>
            <person name="Cao Q."/>
            <person name="Sharma T."/>
            <person name="Shen D."/>
            <person name="Roswanjaya Y."/>
            <person name="Wardhani T."/>
            <person name="Kalhor M.S."/>
            <person name="Jansen J."/>
            <person name="Van den Hoogen J."/>
            <person name="Gungor B."/>
            <person name="Hartog M."/>
            <person name="Hontelez J."/>
            <person name="Verver J."/>
            <person name="Yang W.-C."/>
            <person name="Schijlen E."/>
            <person name="Repin R."/>
            <person name="Schilthuizen M."/>
            <person name="Schranz E."/>
            <person name="Heidstra R."/>
            <person name="Miyata K."/>
            <person name="Fedorova E."/>
            <person name="Kohlen W."/>
            <person name="Bisseling T."/>
            <person name="Smit S."/>
            <person name="Geurts R."/>
        </authorList>
    </citation>
    <scope>NUCLEOTIDE SEQUENCE [LARGE SCALE GENOMIC DNA]</scope>
    <source>
        <strain evidence="5">cv. RG33-2</strain>
    </source>
</reference>
<organism evidence="4 5">
    <name type="scientific">Trema orientale</name>
    <name type="common">Charcoal tree</name>
    <name type="synonym">Celtis orientalis</name>
    <dbReference type="NCBI Taxonomy" id="63057"/>
    <lineage>
        <taxon>Eukaryota</taxon>
        <taxon>Viridiplantae</taxon>
        <taxon>Streptophyta</taxon>
        <taxon>Embryophyta</taxon>
        <taxon>Tracheophyta</taxon>
        <taxon>Spermatophyta</taxon>
        <taxon>Magnoliopsida</taxon>
        <taxon>eudicotyledons</taxon>
        <taxon>Gunneridae</taxon>
        <taxon>Pentapetalae</taxon>
        <taxon>rosids</taxon>
        <taxon>fabids</taxon>
        <taxon>Rosales</taxon>
        <taxon>Cannabaceae</taxon>
        <taxon>Trema</taxon>
    </lineage>
</organism>
<dbReference type="PANTHER" id="PTHR31662:SF33">
    <property type="entry name" value="DNA-BINDING STOREKEEPER PROTEIN TRANSCRIPTIONAL REGULATOR-LIKE PROTEIN"/>
    <property type="match status" value="1"/>
</dbReference>
<dbReference type="PANTHER" id="PTHR31662">
    <property type="entry name" value="BNAANNG10740D PROTEIN-RELATED"/>
    <property type="match status" value="1"/>
</dbReference>
<feature type="compositionally biased region" description="Basic and acidic residues" evidence="2">
    <location>
        <begin position="30"/>
        <end position="43"/>
    </location>
</feature>
<evidence type="ECO:0000256" key="1">
    <source>
        <dbReference type="ARBA" id="ARBA00010820"/>
    </source>
</evidence>
<dbReference type="InterPro" id="IPR053932">
    <property type="entry name" value="GeBP-like_DBD"/>
</dbReference>
<keyword evidence="5" id="KW-1185">Reference proteome</keyword>
<protein>
    <recommendedName>
        <fullName evidence="3">Glabrous enhancer-binding protein-like DBD domain-containing protein</fullName>
    </recommendedName>
</protein>
<proteinExistence type="inferred from homology"/>
<dbReference type="Pfam" id="PF04504">
    <property type="entry name" value="GeBP-like_DBD"/>
    <property type="match status" value="1"/>
</dbReference>
<name>A0A2P5FT08_TREOI</name>
<evidence type="ECO:0000256" key="2">
    <source>
        <dbReference type="SAM" id="MobiDB-lite"/>
    </source>
</evidence>
<feature type="region of interest" description="Disordered" evidence="2">
    <location>
        <begin position="1"/>
        <end position="76"/>
    </location>
</feature>
<feature type="domain" description="Glabrous enhancer-binding protein-like DBD" evidence="3">
    <location>
        <begin position="85"/>
        <end position="178"/>
    </location>
</feature>
<evidence type="ECO:0000313" key="5">
    <source>
        <dbReference type="Proteomes" id="UP000237000"/>
    </source>
</evidence>
<feature type="compositionally biased region" description="Basic and acidic residues" evidence="2">
    <location>
        <begin position="1"/>
        <end position="20"/>
    </location>
</feature>
<sequence length="266" mass="31453">MEDDRHSHLQNEENHHEDHQVGLNGNQNNHHHDYESASEVERAARKRRRVRNDDAEAMVQNEDEDEEEEEAAFDEVSDNNKLQPFKRFWSPKHELIILKRLMRFAEKKKCKPSQVKMSKFYAYLKKIITDLDFDKIQLSDKVRRMKTKFENKMRKKPDSVYPDKKDQRIFQLSELIWGNEMRAVAKNVTSRSEESVNKDFAEMLKQINTDHKNSLLDGLTTMIATPVKAELARKWQILHFDYFRSRSRIEQKVFSLALGKSGSSSN</sequence>
<feature type="compositionally biased region" description="Acidic residues" evidence="2">
    <location>
        <begin position="61"/>
        <end position="76"/>
    </location>
</feature>
<comment type="caution">
    <text evidence="4">The sequence shown here is derived from an EMBL/GenBank/DDBJ whole genome shotgun (WGS) entry which is preliminary data.</text>
</comment>
<dbReference type="STRING" id="63057.A0A2P5FT08"/>
<gene>
    <name evidence="4" type="ORF">TorRG33x02_031210</name>
</gene>
<accession>A0A2P5FT08</accession>
<dbReference type="AlphaFoldDB" id="A0A2P5FT08"/>
<dbReference type="Proteomes" id="UP000237000">
    <property type="component" value="Unassembled WGS sequence"/>
</dbReference>
<evidence type="ECO:0000313" key="4">
    <source>
        <dbReference type="EMBL" id="POO00938.1"/>
    </source>
</evidence>
<dbReference type="GO" id="GO:0005634">
    <property type="term" value="C:nucleus"/>
    <property type="evidence" value="ECO:0007669"/>
    <property type="project" value="TreeGrafter"/>
</dbReference>
<comment type="similarity">
    <text evidence="1">Belongs to the GeBP family.</text>
</comment>
<dbReference type="GO" id="GO:0006355">
    <property type="term" value="P:regulation of DNA-templated transcription"/>
    <property type="evidence" value="ECO:0007669"/>
    <property type="project" value="InterPro"/>
</dbReference>
<dbReference type="OrthoDB" id="914287at2759"/>
<evidence type="ECO:0000259" key="3">
    <source>
        <dbReference type="Pfam" id="PF04504"/>
    </source>
</evidence>